<feature type="transmembrane region" description="Helical" evidence="6">
    <location>
        <begin position="416"/>
        <end position="438"/>
    </location>
</feature>
<evidence type="ECO:0000256" key="4">
    <source>
        <dbReference type="ARBA" id="ARBA00023136"/>
    </source>
</evidence>
<comment type="caution">
    <text evidence="8">The sequence shown here is derived from an EMBL/GenBank/DDBJ whole genome shotgun (WGS) entry which is preliminary data.</text>
</comment>
<dbReference type="PROSITE" id="PS50850">
    <property type="entry name" value="MFS"/>
    <property type="match status" value="1"/>
</dbReference>
<feature type="transmembrane region" description="Helical" evidence="6">
    <location>
        <begin position="271"/>
        <end position="289"/>
    </location>
</feature>
<reference evidence="8 9" key="1">
    <citation type="submission" date="2024-02" db="EMBL/GenBank/DDBJ databases">
        <authorList>
            <person name="Chen Y."/>
            <person name="Shah S."/>
            <person name="Dougan E. K."/>
            <person name="Thang M."/>
            <person name="Chan C."/>
        </authorList>
    </citation>
    <scope>NUCLEOTIDE SEQUENCE [LARGE SCALE GENOMIC DNA]</scope>
</reference>
<proteinExistence type="predicted"/>
<gene>
    <name evidence="8" type="ORF">CCMP2556_LOCUS41723</name>
</gene>
<dbReference type="PANTHER" id="PTHR11662:SF399">
    <property type="entry name" value="FI19708P1-RELATED"/>
    <property type="match status" value="1"/>
</dbReference>
<evidence type="ECO:0000256" key="3">
    <source>
        <dbReference type="ARBA" id="ARBA00022989"/>
    </source>
</evidence>
<feature type="region of interest" description="Disordered" evidence="5">
    <location>
        <begin position="87"/>
        <end position="108"/>
    </location>
</feature>
<dbReference type="SUPFAM" id="SSF103473">
    <property type="entry name" value="MFS general substrate transporter"/>
    <property type="match status" value="1"/>
</dbReference>
<name>A0ABP0QFT9_9DINO</name>
<evidence type="ECO:0000256" key="6">
    <source>
        <dbReference type="SAM" id="Phobius"/>
    </source>
</evidence>
<comment type="subcellular location">
    <subcellularLocation>
        <location evidence="1">Membrane</location>
        <topology evidence="1">Multi-pass membrane protein</topology>
    </subcellularLocation>
</comment>
<dbReference type="PANTHER" id="PTHR11662">
    <property type="entry name" value="SOLUTE CARRIER FAMILY 17"/>
    <property type="match status" value="1"/>
</dbReference>
<feature type="domain" description="Major facilitator superfamily (MFS) profile" evidence="7">
    <location>
        <begin position="115"/>
        <end position="508"/>
    </location>
</feature>
<dbReference type="InterPro" id="IPR036259">
    <property type="entry name" value="MFS_trans_sf"/>
</dbReference>
<protein>
    <recommendedName>
        <fullName evidence="7">Major facilitator superfamily (MFS) profile domain-containing protein</fullName>
    </recommendedName>
</protein>
<keyword evidence="3 6" id="KW-1133">Transmembrane helix</keyword>
<feature type="transmembrane region" description="Helical" evidence="6">
    <location>
        <begin position="481"/>
        <end position="503"/>
    </location>
</feature>
<organism evidence="8 9">
    <name type="scientific">Durusdinium trenchii</name>
    <dbReference type="NCBI Taxonomy" id="1381693"/>
    <lineage>
        <taxon>Eukaryota</taxon>
        <taxon>Sar</taxon>
        <taxon>Alveolata</taxon>
        <taxon>Dinophyceae</taxon>
        <taxon>Suessiales</taxon>
        <taxon>Symbiodiniaceae</taxon>
        <taxon>Durusdinium</taxon>
    </lineage>
</organism>
<keyword evidence="4 6" id="KW-0472">Membrane</keyword>
<evidence type="ECO:0000259" key="7">
    <source>
        <dbReference type="PROSITE" id="PS50850"/>
    </source>
</evidence>
<dbReference type="InterPro" id="IPR050382">
    <property type="entry name" value="MFS_Na/Anion_cotransporter"/>
</dbReference>
<dbReference type="InterPro" id="IPR011701">
    <property type="entry name" value="MFS"/>
</dbReference>
<evidence type="ECO:0000256" key="1">
    <source>
        <dbReference type="ARBA" id="ARBA00004141"/>
    </source>
</evidence>
<feature type="transmembrane region" description="Helical" evidence="6">
    <location>
        <begin position="153"/>
        <end position="174"/>
    </location>
</feature>
<evidence type="ECO:0000313" key="9">
    <source>
        <dbReference type="Proteomes" id="UP001642484"/>
    </source>
</evidence>
<evidence type="ECO:0000256" key="2">
    <source>
        <dbReference type="ARBA" id="ARBA00022692"/>
    </source>
</evidence>
<feature type="transmembrane region" description="Helical" evidence="6">
    <location>
        <begin position="114"/>
        <end position="141"/>
    </location>
</feature>
<evidence type="ECO:0000256" key="5">
    <source>
        <dbReference type="SAM" id="MobiDB-lite"/>
    </source>
</evidence>
<feature type="transmembrane region" description="Helical" evidence="6">
    <location>
        <begin position="450"/>
        <end position="475"/>
    </location>
</feature>
<dbReference type="Proteomes" id="UP001642484">
    <property type="component" value="Unassembled WGS sequence"/>
</dbReference>
<dbReference type="Pfam" id="PF07690">
    <property type="entry name" value="MFS_1"/>
    <property type="match status" value="1"/>
</dbReference>
<feature type="transmembrane region" description="Helical" evidence="6">
    <location>
        <begin position="181"/>
        <end position="200"/>
    </location>
</feature>
<keyword evidence="9" id="KW-1185">Reference proteome</keyword>
<dbReference type="Gene3D" id="1.20.1250.20">
    <property type="entry name" value="MFS general substrate transporter like domains"/>
    <property type="match status" value="2"/>
</dbReference>
<dbReference type="InterPro" id="IPR020846">
    <property type="entry name" value="MFS_dom"/>
</dbReference>
<accession>A0ABP0QFT9</accession>
<feature type="transmembrane region" description="Helical" evidence="6">
    <location>
        <begin position="212"/>
        <end position="233"/>
    </location>
</feature>
<sequence>MAPPAMDLALPPWTGRVVQTGRPTFGHESVEIPAPWHTPGDANRVRPRPWPLWPLWPAGLAAAATRRRRPRVLRAASAASAGAQAVLVKEEEVEKDSEPEASDSRPEKPDEHQLIVWLVAAAYVIWQMDKVNMSVAILPMASDFSWDSGEQGLIQSSIFWGYAATQVVGGLLSTRFGGKRVLLFAVTLWSCATMLAPFAASLGTEAFVLSRALVGIGEGLAPAAGLRMVATWVPEAERSRAVSTLGAGKTGGSILGLLLAPVVIGSLGWQSMFYTFGVLGLFWAAVWLLKGEDKPGSVGEGTEEIPWWPILSTPQLWGVVVAHFCHDFGGYALLTWTPTYLNKALGYNLVGSSELTVIPSVCAVAVAAAAGTAADQLHQDGMALTTVRKVFQSVGFFVPCLMLGLLASMQEIEPGSLMPILLLTVGIASGACSYAGLYSSHADLSAKYSGIVNGISTTFGALAGVCSNAYVGYALKATDSWALSLFVPSICLYLVGWAVYVWLYDATPIDWDQVKEEAEPS</sequence>
<dbReference type="EMBL" id="CAXAMN010024361">
    <property type="protein sequence ID" value="CAK9086031.1"/>
    <property type="molecule type" value="Genomic_DNA"/>
</dbReference>
<keyword evidence="2 6" id="KW-0812">Transmembrane</keyword>
<feature type="transmembrane region" description="Helical" evidence="6">
    <location>
        <begin position="390"/>
        <end position="410"/>
    </location>
</feature>
<feature type="compositionally biased region" description="Basic and acidic residues" evidence="5">
    <location>
        <begin position="88"/>
        <end position="108"/>
    </location>
</feature>
<evidence type="ECO:0000313" key="8">
    <source>
        <dbReference type="EMBL" id="CAK9086031.1"/>
    </source>
</evidence>
<feature type="transmembrane region" description="Helical" evidence="6">
    <location>
        <begin position="245"/>
        <end position="265"/>
    </location>
</feature>